<name>A0ABY8J1P7_9BACI</name>
<keyword evidence="2" id="KW-1185">Reference proteome</keyword>
<evidence type="ECO:0000313" key="2">
    <source>
        <dbReference type="Proteomes" id="UP001221597"/>
    </source>
</evidence>
<dbReference type="PANTHER" id="PTHR40051:SF1">
    <property type="entry name" value="YOLD-LIKE FAMILY PROTEIN"/>
    <property type="match status" value="1"/>
</dbReference>
<organism evidence="1 2">
    <name type="scientific">Halobacillus naozhouensis</name>
    <dbReference type="NCBI Taxonomy" id="554880"/>
    <lineage>
        <taxon>Bacteria</taxon>
        <taxon>Bacillati</taxon>
        <taxon>Bacillota</taxon>
        <taxon>Bacilli</taxon>
        <taxon>Bacillales</taxon>
        <taxon>Bacillaceae</taxon>
        <taxon>Halobacillus</taxon>
    </lineage>
</organism>
<reference evidence="1 2" key="1">
    <citation type="submission" date="2023-04" db="EMBL/GenBank/DDBJ databases">
        <title>Genome sequence of Halobacillus naozhouensis KACC 21980.</title>
        <authorList>
            <person name="Kim S."/>
            <person name="Heo J."/>
            <person name="Kwon S.-W."/>
        </authorList>
    </citation>
    <scope>NUCLEOTIDE SEQUENCE [LARGE SCALE GENOMIC DNA]</scope>
    <source>
        <strain evidence="1 2">KCTC 13234</strain>
    </source>
</reference>
<dbReference type="EMBL" id="CP121671">
    <property type="protein sequence ID" value="WFT76285.1"/>
    <property type="molecule type" value="Genomic_DNA"/>
</dbReference>
<dbReference type="InterPro" id="IPR014962">
    <property type="entry name" value="YolD"/>
</dbReference>
<dbReference type="Proteomes" id="UP001221597">
    <property type="component" value="Chromosome"/>
</dbReference>
<accession>A0ABY8J1P7</accession>
<dbReference type="RefSeq" id="WP_283078239.1">
    <property type="nucleotide sequence ID" value="NZ_CP121671.1"/>
</dbReference>
<protein>
    <submittedName>
        <fullName evidence="1">YolD-like family protein</fullName>
    </submittedName>
</protein>
<gene>
    <name evidence="1" type="ORF">P9989_07950</name>
</gene>
<dbReference type="Pfam" id="PF08863">
    <property type="entry name" value="YolD"/>
    <property type="match status" value="1"/>
</dbReference>
<sequence>MDDRNRDRGTIKWTSLMLPEHVELIKEVWQEDEGVPKKVVDEQQAEENEAVIQHAIHDELLVGITYYNGFNYSYRKARILHIDPHRKRLSCRSTSNEQLTIEFEQIYEVVLV</sequence>
<evidence type="ECO:0000313" key="1">
    <source>
        <dbReference type="EMBL" id="WFT76285.1"/>
    </source>
</evidence>
<dbReference type="PANTHER" id="PTHR40051">
    <property type="entry name" value="IG HYPOTHETICAL 15966"/>
    <property type="match status" value="1"/>
</dbReference>
<proteinExistence type="predicted"/>